<feature type="transmembrane region" description="Helical" evidence="1">
    <location>
        <begin position="23"/>
        <end position="48"/>
    </location>
</feature>
<feature type="transmembrane region" description="Helical" evidence="1">
    <location>
        <begin position="117"/>
        <end position="140"/>
    </location>
</feature>
<organism evidence="2 3">
    <name type="scientific">Candidatus Carbonibacillus altaicus</name>
    <dbReference type="NCBI Taxonomy" id="2163959"/>
    <lineage>
        <taxon>Bacteria</taxon>
        <taxon>Bacillati</taxon>
        <taxon>Bacillota</taxon>
        <taxon>Bacilli</taxon>
        <taxon>Bacillales</taxon>
        <taxon>Candidatus Carbonibacillus</taxon>
    </lineage>
</organism>
<dbReference type="EMBL" id="PEBX01000132">
    <property type="protein sequence ID" value="PTQ55352.1"/>
    <property type="molecule type" value="Genomic_DNA"/>
</dbReference>
<protein>
    <recommendedName>
        <fullName evidence="4">DUF4129 domain-containing protein</fullName>
    </recommendedName>
</protein>
<feature type="transmembrane region" description="Helical" evidence="1">
    <location>
        <begin position="54"/>
        <end position="75"/>
    </location>
</feature>
<evidence type="ECO:0000313" key="2">
    <source>
        <dbReference type="EMBL" id="PTQ55352.1"/>
    </source>
</evidence>
<evidence type="ECO:0000256" key="1">
    <source>
        <dbReference type="SAM" id="Phobius"/>
    </source>
</evidence>
<name>A0A2R6XY76_9BACL</name>
<keyword evidence="1" id="KW-0472">Membrane</keyword>
<dbReference type="AlphaFoldDB" id="A0A2R6XY76"/>
<keyword evidence="1" id="KW-1133">Transmembrane helix</keyword>
<dbReference type="Proteomes" id="UP000244338">
    <property type="component" value="Unassembled WGS sequence"/>
</dbReference>
<gene>
    <name evidence="2" type="ORF">BSOLF_2345</name>
</gene>
<evidence type="ECO:0000313" key="3">
    <source>
        <dbReference type="Proteomes" id="UP000244338"/>
    </source>
</evidence>
<sequence>MTRAYHTNNPSHISSNRLSMDTVFYTAFYALSLSGIILFNLSLASMLFFGKMLIPLWITVIYAALAVLWALFSLYHGRRADHQAESMAFNDAFNRPLVFRSTRIFSSLKRLVGLDGVFFIAFFGISVFLSGSVWPAFLFWGGWVVWFDLFGVQGKEKLDWVKLALMGGAVSGALLLFFLIPPLSARWMFGLGLYALFLLIVVLVGSAFSDALLETSNGASANHTLWAYLWTFLKRNSLFAGPWLALSAFVLTLTIAVYWVFLNGIWPLIAQSLTAVLGWMTGDHRLPDFGANTPFINENEPALRGDEGNDEMRLETYDFLWARIAVKIMRSLPEVLIILTIFACVAYVIYKRKAHDLFSTAESSPQEMGLREERRTLAFENKNVEEFWGRWNIFKKRRAEPPLMEPLRVEIRNMLDDMLALQTWYPGLTVRELARRGILADDTAEIYETVRYGAIPVDTARLNRAIDDVRRARRKLRQEERQV</sequence>
<feature type="transmembrane region" description="Helical" evidence="1">
    <location>
        <begin position="187"/>
        <end position="208"/>
    </location>
</feature>
<proteinExistence type="predicted"/>
<comment type="caution">
    <text evidence="2">The sequence shown here is derived from an EMBL/GenBank/DDBJ whole genome shotgun (WGS) entry which is preliminary data.</text>
</comment>
<accession>A0A2R6XY76</accession>
<feature type="transmembrane region" description="Helical" evidence="1">
    <location>
        <begin position="332"/>
        <end position="350"/>
    </location>
</feature>
<reference evidence="3" key="1">
    <citation type="journal article" date="2018" name="Sci. Rep.">
        <title>Lignite coal burning seam in the remote Altai Mountains harbors a hydrogen-driven thermophilic microbial community.</title>
        <authorList>
            <person name="Kadnikov V.V."/>
            <person name="Mardanov A.V."/>
            <person name="Ivasenko D.A."/>
            <person name="Antsiferov D.V."/>
            <person name="Beletsky A.V."/>
            <person name="Karnachuk O.V."/>
            <person name="Ravin N.V."/>
        </authorList>
    </citation>
    <scope>NUCLEOTIDE SEQUENCE [LARGE SCALE GENOMIC DNA]</scope>
</reference>
<keyword evidence="1" id="KW-0812">Transmembrane</keyword>
<feature type="transmembrane region" description="Helical" evidence="1">
    <location>
        <begin position="240"/>
        <end position="261"/>
    </location>
</feature>
<evidence type="ECO:0008006" key="4">
    <source>
        <dbReference type="Google" id="ProtNLM"/>
    </source>
</evidence>
<feature type="transmembrane region" description="Helical" evidence="1">
    <location>
        <begin position="160"/>
        <end position="180"/>
    </location>
</feature>